<keyword evidence="2" id="KW-1185">Reference proteome</keyword>
<dbReference type="AlphaFoldDB" id="A0A2T3ZRP5"/>
<dbReference type="EMBL" id="KZ679722">
    <property type="protein sequence ID" value="PTB47465.1"/>
    <property type="molecule type" value="Genomic_DNA"/>
</dbReference>
<gene>
    <name evidence="1" type="ORF">M431DRAFT_11725</name>
</gene>
<dbReference type="GeneID" id="36620552"/>
<sequence>MDLAYAMHTGRARIIPTETYSIDVQLPTNSVVTHDELEAAMLKRLPDSTKTMCRIDVYPQDISEVVVKEYEMPFANKGHQCDAFINGNGTIEDRFTLLNILQQESFSFIVASTSYAAMKNLFQPLPPPLR</sequence>
<protein>
    <submittedName>
        <fullName evidence="1">Uncharacterized protein</fullName>
    </submittedName>
</protein>
<dbReference type="Proteomes" id="UP000241690">
    <property type="component" value="Unassembled WGS sequence"/>
</dbReference>
<evidence type="ECO:0000313" key="1">
    <source>
        <dbReference type="EMBL" id="PTB47465.1"/>
    </source>
</evidence>
<name>A0A2T3ZRP5_TRIHA</name>
<accession>A0A2T3ZRP5</accession>
<dbReference type="STRING" id="983964.A0A2T3ZRP5"/>
<reference evidence="1 2" key="1">
    <citation type="submission" date="2016-07" db="EMBL/GenBank/DDBJ databases">
        <title>Multiple horizontal gene transfer events from other fungi enriched the ability of initially mycotrophic Trichoderma (Ascomycota) to feed on dead plant biomass.</title>
        <authorList>
            <consortium name="DOE Joint Genome Institute"/>
            <person name="Aerts A."/>
            <person name="Atanasova L."/>
            <person name="Chenthamara K."/>
            <person name="Zhang J."/>
            <person name="Grujic M."/>
            <person name="Henrissat B."/>
            <person name="Kuo A."/>
            <person name="Salamov A."/>
            <person name="Lipzen A."/>
            <person name="Labutti K."/>
            <person name="Barry K."/>
            <person name="Miao Y."/>
            <person name="Rahimi M.J."/>
            <person name="Shen Q."/>
            <person name="Grigoriev I.V."/>
            <person name="Kubicek C.P."/>
            <person name="Druzhinina I.S."/>
        </authorList>
    </citation>
    <scope>NUCLEOTIDE SEQUENCE [LARGE SCALE GENOMIC DNA]</scope>
    <source>
        <strain evidence="1 2">CBS 226.95</strain>
    </source>
</reference>
<evidence type="ECO:0000313" key="2">
    <source>
        <dbReference type="Proteomes" id="UP000241690"/>
    </source>
</evidence>
<proteinExistence type="predicted"/>
<dbReference type="RefSeq" id="XP_024767142.1">
    <property type="nucleotide sequence ID" value="XM_024911993.1"/>
</dbReference>
<organism evidence="1 2">
    <name type="scientific">Trichoderma harzianum CBS 226.95</name>
    <dbReference type="NCBI Taxonomy" id="983964"/>
    <lineage>
        <taxon>Eukaryota</taxon>
        <taxon>Fungi</taxon>
        <taxon>Dikarya</taxon>
        <taxon>Ascomycota</taxon>
        <taxon>Pezizomycotina</taxon>
        <taxon>Sordariomycetes</taxon>
        <taxon>Hypocreomycetidae</taxon>
        <taxon>Hypocreales</taxon>
        <taxon>Hypocreaceae</taxon>
        <taxon>Trichoderma</taxon>
    </lineage>
</organism>